<dbReference type="InterPro" id="IPR035992">
    <property type="entry name" value="Ricin_B-like_lectins"/>
</dbReference>
<dbReference type="Proteomes" id="UP000192284">
    <property type="component" value="Unassembled WGS sequence"/>
</dbReference>
<accession>A0A1W9ZRA4</accession>
<dbReference type="Pfam" id="PF00652">
    <property type="entry name" value="Ricin_B_lectin"/>
    <property type="match status" value="1"/>
</dbReference>
<organism evidence="3 4">
    <name type="scientific">Mycobacterium angelicum</name>
    <dbReference type="NCBI Taxonomy" id="470074"/>
    <lineage>
        <taxon>Bacteria</taxon>
        <taxon>Bacillati</taxon>
        <taxon>Actinomycetota</taxon>
        <taxon>Actinomycetes</taxon>
        <taxon>Mycobacteriales</taxon>
        <taxon>Mycobacteriaceae</taxon>
        <taxon>Mycobacterium</taxon>
    </lineage>
</organism>
<dbReference type="Gene3D" id="2.80.10.50">
    <property type="match status" value="1"/>
</dbReference>
<name>A0A1W9ZRA4_MYCAN</name>
<dbReference type="EMBL" id="MVHE01000023">
    <property type="protein sequence ID" value="ORA20320.1"/>
    <property type="molecule type" value="Genomic_DNA"/>
</dbReference>
<feature type="domain" description="Ricin B lectin" evidence="2">
    <location>
        <begin position="35"/>
        <end position="156"/>
    </location>
</feature>
<dbReference type="InterPro" id="IPR000772">
    <property type="entry name" value="Ricin_B_lectin"/>
</dbReference>
<comment type="caution">
    <text evidence="3">The sequence shown here is derived from an EMBL/GenBank/DDBJ whole genome shotgun (WGS) entry which is preliminary data.</text>
</comment>
<gene>
    <name evidence="3" type="ORF">BST12_15365</name>
</gene>
<protein>
    <recommendedName>
        <fullName evidence="2">Ricin B lectin domain-containing protein</fullName>
    </recommendedName>
</protein>
<proteinExistence type="predicted"/>
<dbReference type="PROSITE" id="PS50231">
    <property type="entry name" value="RICIN_B_LECTIN"/>
    <property type="match status" value="1"/>
</dbReference>
<dbReference type="OrthoDB" id="4192775at2"/>
<evidence type="ECO:0000313" key="4">
    <source>
        <dbReference type="Proteomes" id="UP000192284"/>
    </source>
</evidence>
<dbReference type="AlphaFoldDB" id="A0A1W9ZRA4"/>
<dbReference type="RefSeq" id="WP_083114025.1">
    <property type="nucleotide sequence ID" value="NZ_JACKTS010000031.1"/>
</dbReference>
<evidence type="ECO:0000259" key="2">
    <source>
        <dbReference type="SMART" id="SM00458"/>
    </source>
</evidence>
<keyword evidence="4" id="KW-1185">Reference proteome</keyword>
<dbReference type="SMART" id="SM00458">
    <property type="entry name" value="RICIN"/>
    <property type="match status" value="1"/>
</dbReference>
<feature type="signal peptide" evidence="1">
    <location>
        <begin position="1"/>
        <end position="33"/>
    </location>
</feature>
<dbReference type="SUPFAM" id="SSF50370">
    <property type="entry name" value="Ricin B-like lectins"/>
    <property type="match status" value="1"/>
</dbReference>
<evidence type="ECO:0000256" key="1">
    <source>
        <dbReference type="SAM" id="SignalP"/>
    </source>
</evidence>
<feature type="chain" id="PRO_5012732806" description="Ricin B lectin domain-containing protein" evidence="1">
    <location>
        <begin position="34"/>
        <end position="157"/>
    </location>
</feature>
<dbReference type="CDD" id="cd00161">
    <property type="entry name" value="beta-trefoil_Ricin-like"/>
    <property type="match status" value="1"/>
</dbReference>
<evidence type="ECO:0000313" key="3">
    <source>
        <dbReference type="EMBL" id="ORA20320.1"/>
    </source>
</evidence>
<sequence length="157" mass="16796">MSGSPLMTRVCRALAVVSTMLGVAAFNAGTAHADGPVQLKSRMGDFCLDSPSGSWFTPIVINPCNGTDFQRWNITPDGQFESVAFPGNCLSQPGESWVSHLQGCLNWFTQKWTIHSNGQITGDLSGCLTVLGGPDPGTWVSTRFCDGNIDQGWDSVP</sequence>
<keyword evidence="1" id="KW-0732">Signal</keyword>
<reference evidence="3 4" key="1">
    <citation type="submission" date="2017-02" db="EMBL/GenBank/DDBJ databases">
        <title>The new phylogeny of genus Mycobacterium.</title>
        <authorList>
            <person name="Tortoli E."/>
            <person name="Trovato A."/>
            <person name="Cirillo D.M."/>
        </authorList>
    </citation>
    <scope>NUCLEOTIDE SEQUENCE [LARGE SCALE GENOMIC DNA]</scope>
    <source>
        <strain evidence="3 4">DSM 45057</strain>
    </source>
</reference>